<reference evidence="2" key="1">
    <citation type="submission" date="2022-11" db="EMBL/GenBank/DDBJ databases">
        <authorList>
            <person name="Scott C."/>
            <person name="Bruce N."/>
        </authorList>
    </citation>
    <scope>NUCLEOTIDE SEQUENCE</scope>
</reference>
<comment type="caution">
    <text evidence="2">The sequence shown here is derived from an EMBL/GenBank/DDBJ whole genome shotgun (WGS) entry which is preliminary data.</text>
</comment>
<feature type="region of interest" description="Disordered" evidence="1">
    <location>
        <begin position="93"/>
        <end position="113"/>
    </location>
</feature>
<name>A0A9P1GYK1_9PEZI</name>
<keyword evidence="3" id="KW-1185">Reference proteome</keyword>
<feature type="compositionally biased region" description="Polar residues" evidence="1">
    <location>
        <begin position="1"/>
        <end position="17"/>
    </location>
</feature>
<accession>A0A9P1GYK1</accession>
<evidence type="ECO:0000256" key="1">
    <source>
        <dbReference type="SAM" id="MobiDB-lite"/>
    </source>
</evidence>
<protein>
    <submittedName>
        <fullName evidence="2">Uncharacterized protein</fullName>
    </submittedName>
</protein>
<evidence type="ECO:0000313" key="3">
    <source>
        <dbReference type="Proteomes" id="UP000838763"/>
    </source>
</evidence>
<proteinExistence type="predicted"/>
<sequence>MSDRATNQPESAGSNPFSLPDKVGQYPRSGGQQQPKAMDKEGSIGKQFTDKCSPPLFSPRICTSVEPALARSEELVRQLSGMFDKEGAVGKQFTTEGDIGGKIQESMGGTKKT</sequence>
<dbReference type="EMBL" id="CALLCH030000005">
    <property type="protein sequence ID" value="CAI4212675.1"/>
    <property type="molecule type" value="Genomic_DNA"/>
</dbReference>
<evidence type="ECO:0000313" key="2">
    <source>
        <dbReference type="EMBL" id="CAI4212675.1"/>
    </source>
</evidence>
<dbReference type="OrthoDB" id="5278621at2759"/>
<organism evidence="2 3">
    <name type="scientific">Parascedosporium putredinis</name>
    <dbReference type="NCBI Taxonomy" id="1442378"/>
    <lineage>
        <taxon>Eukaryota</taxon>
        <taxon>Fungi</taxon>
        <taxon>Dikarya</taxon>
        <taxon>Ascomycota</taxon>
        <taxon>Pezizomycotina</taxon>
        <taxon>Sordariomycetes</taxon>
        <taxon>Hypocreomycetidae</taxon>
        <taxon>Microascales</taxon>
        <taxon>Microascaceae</taxon>
        <taxon>Parascedosporium</taxon>
    </lineage>
</organism>
<gene>
    <name evidence="2" type="ORF">PPNO1_LOCUS2428</name>
</gene>
<dbReference type="Proteomes" id="UP000838763">
    <property type="component" value="Unassembled WGS sequence"/>
</dbReference>
<feature type="region of interest" description="Disordered" evidence="1">
    <location>
        <begin position="1"/>
        <end position="57"/>
    </location>
</feature>
<dbReference type="AlphaFoldDB" id="A0A9P1GYK1"/>